<dbReference type="HAMAP" id="MF_00129">
    <property type="entry name" value="MnmG_GidA"/>
    <property type="match status" value="1"/>
</dbReference>
<dbReference type="InterPro" id="IPR049312">
    <property type="entry name" value="GIDA_C_N"/>
</dbReference>
<reference evidence="6" key="1">
    <citation type="submission" date="2021-05" db="EMBL/GenBank/DDBJ databases">
        <authorList>
            <person name="Alioto T."/>
            <person name="Alioto T."/>
            <person name="Gomez Garrido J."/>
        </authorList>
    </citation>
    <scope>NUCLEOTIDE SEQUENCE</scope>
</reference>
<dbReference type="AlphaFoldDB" id="A0A8D8QWN3"/>
<accession>A0A8D8QWN3</accession>
<dbReference type="SUPFAM" id="SSF51905">
    <property type="entry name" value="FAD/NAD(P)-binding domain"/>
    <property type="match status" value="1"/>
</dbReference>
<dbReference type="InterPro" id="IPR002218">
    <property type="entry name" value="MnmG-rel"/>
</dbReference>
<dbReference type="Pfam" id="PF21680">
    <property type="entry name" value="GIDA_C_1st"/>
    <property type="match status" value="1"/>
</dbReference>
<dbReference type="PANTHER" id="PTHR11806">
    <property type="entry name" value="GLUCOSE INHIBITED DIVISION PROTEIN A"/>
    <property type="match status" value="1"/>
</dbReference>
<comment type="similarity">
    <text evidence="2">Belongs to the MnmG family.</text>
</comment>
<dbReference type="InterPro" id="IPR040131">
    <property type="entry name" value="MnmG_N"/>
</dbReference>
<proteinExistence type="inferred from homology"/>
<dbReference type="GO" id="GO:0005739">
    <property type="term" value="C:mitochondrion"/>
    <property type="evidence" value="ECO:0007669"/>
    <property type="project" value="GOC"/>
</dbReference>
<evidence type="ECO:0000256" key="3">
    <source>
        <dbReference type="ARBA" id="ARBA00022630"/>
    </source>
</evidence>
<evidence type="ECO:0000313" key="6">
    <source>
        <dbReference type="EMBL" id="CAG6638594.1"/>
    </source>
</evidence>
<dbReference type="GO" id="GO:0005829">
    <property type="term" value="C:cytosol"/>
    <property type="evidence" value="ECO:0007669"/>
    <property type="project" value="TreeGrafter"/>
</dbReference>
<dbReference type="FunFam" id="1.10.150.570:FF:000001">
    <property type="entry name" value="tRNA uridine 5-carboxymethylaminomethyl modification enzyme MnmG"/>
    <property type="match status" value="1"/>
</dbReference>
<evidence type="ECO:0000259" key="5">
    <source>
        <dbReference type="SMART" id="SM01228"/>
    </source>
</evidence>
<keyword evidence="3" id="KW-0285">Flavoprotein</keyword>
<dbReference type="PANTHER" id="PTHR11806:SF0">
    <property type="entry name" value="PROTEIN MTO1 HOMOLOG, MITOCHONDRIAL"/>
    <property type="match status" value="1"/>
</dbReference>
<feature type="domain" description="tRNA uridine 5-carboxymethylaminomethyl modification enzyme C-terminal subdomain" evidence="5">
    <location>
        <begin position="573"/>
        <end position="645"/>
    </location>
</feature>
<dbReference type="Gene3D" id="3.50.50.60">
    <property type="entry name" value="FAD/NAD(P)-binding domain"/>
    <property type="match status" value="2"/>
</dbReference>
<dbReference type="Gene3D" id="1.10.150.570">
    <property type="entry name" value="GidA associated domain, C-terminal subdomain"/>
    <property type="match status" value="1"/>
</dbReference>
<dbReference type="InterPro" id="IPR026904">
    <property type="entry name" value="MnmG_C"/>
</dbReference>
<dbReference type="InterPro" id="IPR044920">
    <property type="entry name" value="MnmG_C_subdom_sf"/>
</dbReference>
<dbReference type="GO" id="GO:0070899">
    <property type="term" value="P:mitochondrial tRNA wobble uridine modification"/>
    <property type="evidence" value="ECO:0007669"/>
    <property type="project" value="UniProtKB-ARBA"/>
</dbReference>
<name>A0A8D8QWN3_9HEMI</name>
<dbReference type="InterPro" id="IPR036188">
    <property type="entry name" value="FAD/NAD-bd_sf"/>
</dbReference>
<dbReference type="SMART" id="SM01228">
    <property type="entry name" value="GIDA_assoc_3"/>
    <property type="match status" value="1"/>
</dbReference>
<evidence type="ECO:0000256" key="4">
    <source>
        <dbReference type="ARBA" id="ARBA00022827"/>
    </source>
</evidence>
<dbReference type="Pfam" id="PF01134">
    <property type="entry name" value="GIDA"/>
    <property type="match status" value="1"/>
</dbReference>
<dbReference type="GO" id="GO:0030488">
    <property type="term" value="P:tRNA methylation"/>
    <property type="evidence" value="ECO:0007669"/>
    <property type="project" value="TreeGrafter"/>
</dbReference>
<dbReference type="InterPro" id="IPR047001">
    <property type="entry name" value="MnmG_C_subdom"/>
</dbReference>
<dbReference type="PROSITE" id="PS01281">
    <property type="entry name" value="GIDA_2"/>
    <property type="match status" value="1"/>
</dbReference>
<dbReference type="FunFam" id="3.50.50.60:FF:000002">
    <property type="entry name" value="tRNA uridine 5-carboxymethylaminomethyl modification enzyme MnmG"/>
    <property type="match status" value="1"/>
</dbReference>
<dbReference type="PROSITE" id="PS01280">
    <property type="entry name" value="GIDA_1"/>
    <property type="match status" value="1"/>
</dbReference>
<dbReference type="FunFam" id="3.50.50.60:FF:000082">
    <property type="entry name" value="protein MTO1 homolog, mitochondrial isoform X1"/>
    <property type="match status" value="1"/>
</dbReference>
<sequence>MLSLKRFPIRQFHSCFRYFCDKKYDVIVIGGGHAGTEACTAAARMSCRTLLVTQKKQTIGEMSCNPSFGGIGKGHLIREIDALDGVCGRICDKAGIQYRVLNRRKGPAVWGLRAQIDRKLYKKHLQEELFHQTPNLDILESAVDDLLLETNESDQVVCRGVVLGDGTPIHSDCVVITTGTFLNGQINIGLDIRPAGRINEAPSVALASTLAELKFKMGRLKTGTPPRLDGRTIDYSNMIPQPGDNPPVPFSFLNPRVDINPDDQLKCHLVFTNPDKLNTIVLSTKDQNNHIRQDVLGPRYCPSIESKVLRFGKRSHQVWLEPEGLDTDVVYPNGLSCTMPEQYQIEMIHTIPGLENATVLRPGYGVEYDFIDPRELTPHLETKRVSGLFLAGQINGTTGYEEAAAQGILAGINAAAKSQNKNLLFISRTEAYIGVLIDDLTSLGTNEPYRMFTSRSEFRLTLRPDNADCRLTEKGYQMGCVSKRRYDTFTRTQATLTHDKHILDSVAMSSFKWRKLLNMAQSKNNEIHSATHMLGDIHENPEQVVDRLRQLLPYECGALSSDPSIQQRLSIECLYERYVQEQNREVEDIRKHETIAIPNTLDYTSSKLQLSHEEMEKLVIAQPQTLAAASRIPGITPATILQLLTYIRTDGFTTQPKPNL</sequence>
<evidence type="ECO:0000256" key="2">
    <source>
        <dbReference type="ARBA" id="ARBA00007653"/>
    </source>
</evidence>
<dbReference type="Pfam" id="PF13932">
    <property type="entry name" value="SAM_GIDA_C"/>
    <property type="match status" value="1"/>
</dbReference>
<organism evidence="6">
    <name type="scientific">Cacopsylla melanoneura</name>
    <dbReference type="NCBI Taxonomy" id="428564"/>
    <lineage>
        <taxon>Eukaryota</taxon>
        <taxon>Metazoa</taxon>
        <taxon>Ecdysozoa</taxon>
        <taxon>Arthropoda</taxon>
        <taxon>Hexapoda</taxon>
        <taxon>Insecta</taxon>
        <taxon>Pterygota</taxon>
        <taxon>Neoptera</taxon>
        <taxon>Paraneoptera</taxon>
        <taxon>Hemiptera</taxon>
        <taxon>Sternorrhyncha</taxon>
        <taxon>Psylloidea</taxon>
        <taxon>Psyllidae</taxon>
        <taxon>Psyllinae</taxon>
        <taxon>Cacopsylla</taxon>
    </lineage>
</organism>
<dbReference type="GO" id="GO:0050660">
    <property type="term" value="F:flavin adenine dinucleotide binding"/>
    <property type="evidence" value="ECO:0007669"/>
    <property type="project" value="InterPro"/>
</dbReference>
<dbReference type="InterPro" id="IPR004416">
    <property type="entry name" value="MnmG"/>
</dbReference>
<protein>
    <submittedName>
        <fullName evidence="6">Protein MTO1 homolog, mitochondrial</fullName>
    </submittedName>
</protein>
<evidence type="ECO:0000256" key="1">
    <source>
        <dbReference type="ARBA" id="ARBA00001974"/>
    </source>
</evidence>
<comment type="cofactor">
    <cofactor evidence="1">
        <name>FAD</name>
        <dbReference type="ChEBI" id="CHEBI:57692"/>
    </cofactor>
</comment>
<dbReference type="InterPro" id="IPR020595">
    <property type="entry name" value="MnmG-rel_CS"/>
</dbReference>
<dbReference type="NCBIfam" id="TIGR00136">
    <property type="entry name" value="mnmG_gidA"/>
    <property type="match status" value="1"/>
</dbReference>
<dbReference type="EMBL" id="HBUF01103115">
    <property type="protein sequence ID" value="CAG6638594.1"/>
    <property type="molecule type" value="Transcribed_RNA"/>
</dbReference>
<keyword evidence="4" id="KW-0274">FAD</keyword>